<proteinExistence type="predicted"/>
<protein>
    <submittedName>
        <fullName evidence="1">DUF885 domain-containing protein</fullName>
    </submittedName>
</protein>
<dbReference type="AlphaFoldDB" id="A0A937JH77"/>
<comment type="caution">
    <text evidence="1">The sequence shown here is derived from an EMBL/GenBank/DDBJ whole genome shotgun (WGS) entry which is preliminary data.</text>
</comment>
<dbReference type="Proteomes" id="UP000705230">
    <property type="component" value="Unassembled WGS sequence"/>
</dbReference>
<dbReference type="InterPro" id="IPR010281">
    <property type="entry name" value="DUF885"/>
</dbReference>
<dbReference type="PANTHER" id="PTHR33361">
    <property type="entry name" value="GLR0591 PROTEIN"/>
    <property type="match status" value="1"/>
</dbReference>
<gene>
    <name evidence="1" type="ORF">ISR29_00940</name>
</gene>
<name>A0A937JH77_9GAMM</name>
<accession>A0A937JH77</accession>
<dbReference type="PANTHER" id="PTHR33361:SF2">
    <property type="entry name" value="DUF885 DOMAIN-CONTAINING PROTEIN"/>
    <property type="match status" value="1"/>
</dbReference>
<evidence type="ECO:0000313" key="2">
    <source>
        <dbReference type="Proteomes" id="UP000705230"/>
    </source>
</evidence>
<reference evidence="1" key="1">
    <citation type="submission" date="2020-10" db="EMBL/GenBank/DDBJ databases">
        <title>Microbiome of the Black Sea water column analyzed by genome centric metagenomics.</title>
        <authorList>
            <person name="Cabello-Yeves P.J."/>
            <person name="Callieri C."/>
            <person name="Picazo A."/>
            <person name="Mehrshad M."/>
            <person name="Haro-Moreno J.M."/>
            <person name="Roda-Garcia J."/>
            <person name="Dzembekova N."/>
            <person name="Slabakova V."/>
            <person name="Slabakova N."/>
            <person name="Moncheva S."/>
            <person name="Rodriguez-Valera F."/>
        </authorList>
    </citation>
    <scope>NUCLEOTIDE SEQUENCE</scope>
    <source>
        <strain evidence="1">BS30m-G43</strain>
    </source>
</reference>
<dbReference type="Pfam" id="PF05960">
    <property type="entry name" value="DUF885"/>
    <property type="match status" value="1"/>
</dbReference>
<organism evidence="1 2">
    <name type="scientific">SAR86 cluster bacterium</name>
    <dbReference type="NCBI Taxonomy" id="2030880"/>
    <lineage>
        <taxon>Bacteria</taxon>
        <taxon>Pseudomonadati</taxon>
        <taxon>Pseudomonadota</taxon>
        <taxon>Gammaproteobacteria</taxon>
        <taxon>SAR86 cluster</taxon>
    </lineage>
</organism>
<sequence length="550" mass="64264">MSSEWERGIDENPLYASSMGKLEKNDQWPVYSLEQIRLNHFHEKNILLTLNNLDTQNFSSDNLLNIKLFKEQYEKSLELYEFKSFLVPFSHRGGIQLQHESAETLPLRTVAHFQDWIARLSTIDKYINGHIQVAKEGIENDIMPPRILMERVLDQIEKQAFVTSSESPFYKAFMEIPSSIPEGVQIELQNKALDVIEEIVIPSYLNFYNFFKNEYLPQCRETIGINQIPNGDKYYEALARQFTTTNLNPNQIHEIGLSEVSRIKNEMEKIIKNVKWKGSFRDFLEFLRTDPQFYFDNPDDLLTEYLATAKRIDPELVNLFNYLPSIPYGIRPIPMESAPDTTTAYYQRPAADGSRAGYYYVNLYRPEVRPKYEIEVLTVHEAMPGHHLQISINMELDLPNFRKYGGITAYVEGWGLYSEALGYDLGLYKDPYSQFGQLTYEMWRAIRLVVDTGIHYKNWSREDSINYFLENSAKSKQDIINEVDRYINWPGQALAYKIGQMKISELREKAEQQLGDQFDIKEFHNEILKRGTLPLSTLELFIDEWLASKV</sequence>
<evidence type="ECO:0000313" key="1">
    <source>
        <dbReference type="EMBL" id="MBL6902752.1"/>
    </source>
</evidence>
<dbReference type="EMBL" id="JADHSG010000001">
    <property type="protein sequence ID" value="MBL6902752.1"/>
    <property type="molecule type" value="Genomic_DNA"/>
</dbReference>